<dbReference type="Pfam" id="PF05973">
    <property type="entry name" value="Gp49"/>
    <property type="match status" value="1"/>
</dbReference>
<reference evidence="1 2" key="2">
    <citation type="journal article" date="2016" name="Genome Announc.">
        <title>Draft Genome Sequence of Erythromycin- and Oxytetracycline-Sensitive Nocardia seriolae Strain U-1 (NBRC 110359).</title>
        <authorList>
            <person name="Imajoh M."/>
            <person name="Sukeda M."/>
            <person name="Shimizu M."/>
            <person name="Yamane J."/>
            <person name="Ohnishi K."/>
            <person name="Oshima S."/>
        </authorList>
    </citation>
    <scope>NUCLEOTIDE SEQUENCE [LARGE SCALE GENOMIC DNA]</scope>
    <source>
        <strain evidence="1 2">U-1</strain>
    </source>
</reference>
<sequence length="129" mass="14878">MRVPGEISLLEPVDDWFMKLCESDPETAALVEQALDRLAEVGPTLGRPLVDTLEHSRLRNLKELRPGSRGSSEIRMLFVFDPDREAIVLVAGDKAGRWTRWYEEAIPLAEHRYADYRAEKDMRQQEEQP</sequence>
<evidence type="ECO:0000313" key="2">
    <source>
        <dbReference type="Proteomes" id="UP000037179"/>
    </source>
</evidence>
<reference evidence="2" key="1">
    <citation type="submission" date="2015-07" db="EMBL/GenBank/DDBJ databases">
        <title>Nocardia seriolae U-1 whole genome shotgun sequence.</title>
        <authorList>
            <person name="Imajoh M."/>
            <person name="Fukumoto Y."/>
            <person name="Sukeda M."/>
            <person name="Yamane J."/>
            <person name="Yamasaki K."/>
            <person name="Shimizu M."/>
            <person name="Ohnishi K."/>
            <person name="Oshima S."/>
        </authorList>
    </citation>
    <scope>NUCLEOTIDE SEQUENCE [LARGE SCALE GENOMIC DNA]</scope>
    <source>
        <strain evidence="2">U-1</strain>
    </source>
</reference>
<proteinExistence type="predicted"/>
<keyword evidence="2" id="KW-1185">Reference proteome</keyword>
<dbReference type="EMBL" id="BBYQ01000003">
    <property type="protein sequence ID" value="GAP26100.1"/>
    <property type="molecule type" value="Genomic_DNA"/>
</dbReference>
<name>A0ABC9YL49_9NOCA</name>
<comment type="caution">
    <text evidence="1">The sequence shown here is derived from an EMBL/GenBank/DDBJ whole genome shotgun (WGS) entry which is preliminary data.</text>
</comment>
<organism evidence="1 2">
    <name type="scientific">Nocardia seriolae</name>
    <dbReference type="NCBI Taxonomy" id="37332"/>
    <lineage>
        <taxon>Bacteria</taxon>
        <taxon>Bacillati</taxon>
        <taxon>Actinomycetota</taxon>
        <taxon>Actinomycetes</taxon>
        <taxon>Mycobacteriales</taxon>
        <taxon>Nocardiaceae</taxon>
        <taxon>Nocardia</taxon>
    </lineage>
</organism>
<dbReference type="AlphaFoldDB" id="A0ABC9YL49"/>
<dbReference type="InterPro" id="IPR009241">
    <property type="entry name" value="HigB-like"/>
</dbReference>
<accession>A0ABC9YL49</accession>
<evidence type="ECO:0000313" key="1">
    <source>
        <dbReference type="EMBL" id="GAP26100.1"/>
    </source>
</evidence>
<protein>
    <submittedName>
        <fullName evidence="1">Toxin RelE</fullName>
    </submittedName>
</protein>
<gene>
    <name evidence="1" type="ORF">NSK11_contig00003-0008</name>
</gene>
<dbReference type="Proteomes" id="UP000037179">
    <property type="component" value="Unassembled WGS sequence"/>
</dbReference>